<dbReference type="Proteomes" id="UP000469890">
    <property type="component" value="Unassembled WGS sequence"/>
</dbReference>
<sequence length="964" mass="110969">MDNPKALQTFIDLEVARCNERWIDIPELARRYKKYHPYESVLEFTARMEAEFILLVRQIRQEIRNYPEESDVFYQLDDPSSISLAPRLLPSQVQLILFSKIILARIYYETGRYDKALEWLQHLALRLEDVEAGYGLVLLVQARVIKGKGVCFEKQENYTEALDCYLGALKVAEQHPNEQNKSLSFWLEECLYRSVLLQLRKKGPVKQTLKLMRTYLHYCCTQWPSDWRIHKRWIVFRHYIRYLTRAYQKGVYNPVDLSHRALELSNLMFAAHDTVGWGSTEYTRRTLRYLYRTRKFTFNSLCTTRHIFYTLLKLGDVQEAKLALLEYLELLNVPHNMDSSDDEDEDAYLENIAETIQNRLDHIVHQSMTSTNKNLLFWEDKLKLLQGTEEGEEEEDEFYSSDDSNPPPAPQRMPQKKAPIGSYESDMEFDVVKIIIAASHQLYGQHDKQGQEASTLSDIAVALMEESEHLKKKKASQWRLLMVQSRRVRGASYGLYAMQCHDERKRSIYMAESVASLKRASELDSRSWQTFYELGLQQALMGDMVSAASSAKRSIKLRGDFIPSWHLLSLIQSSRQFHALPKSLQLIQAALGYHMNMIENFDNEEDPDLILTLDTEEGQEFYDRAEAYIKIRMSQLCFLEMLEGAEAAIKAYPDLFDMYAKLSQKMSLAVSVADMAEKPTHSRKPSASSHSQRQDGSNSVRSRANSRTNISSVHSFNSLFDNNEDKESLNSSNFALPSPQQPLHDDEGTSVKPSLSNQNSSSYFSTVQQQIASSQQESSIQLPVKASPVTKNAYFTRREKQWQWILIKIWTMASATYTRAQRFDEAFKAIAEADQLTHGLDADVWHQIGTIAATASTSSKNSAQQQDRALDAFKRALSIDPHHVATHTALASMYVGLEQFELAEQLLEKTTKGLGWNQTEAWYLLSKVYRHQENLLDAKDSLLYALKLSDTNPIESLDVLPRFV</sequence>
<feature type="compositionally biased region" description="Polar residues" evidence="3">
    <location>
        <begin position="685"/>
        <end position="707"/>
    </location>
</feature>
<feature type="region of interest" description="Disordered" evidence="3">
    <location>
        <begin position="389"/>
        <end position="418"/>
    </location>
</feature>
<protein>
    <submittedName>
        <fullName evidence="4">Uncharacterized protein</fullName>
    </submittedName>
</protein>
<feature type="region of interest" description="Disordered" evidence="3">
    <location>
        <begin position="676"/>
        <end position="707"/>
    </location>
</feature>
<name>A0A8H4F6K8_MUCCL</name>
<dbReference type="SMART" id="SM00028">
    <property type="entry name" value="TPR"/>
    <property type="match status" value="5"/>
</dbReference>
<evidence type="ECO:0000256" key="3">
    <source>
        <dbReference type="SAM" id="MobiDB-lite"/>
    </source>
</evidence>
<accession>A0A8H4F6K8</accession>
<comment type="function">
    <text evidence="1">Involved in endocytosis.</text>
</comment>
<evidence type="ECO:0000313" key="4">
    <source>
        <dbReference type="EMBL" id="KAF1806690.1"/>
    </source>
</evidence>
<comment type="caution">
    <text evidence="4">The sequence shown here is derived from an EMBL/GenBank/DDBJ whole genome shotgun (WGS) entry which is preliminary data.</text>
</comment>
<dbReference type="SUPFAM" id="SSF48452">
    <property type="entry name" value="TPR-like"/>
    <property type="match status" value="2"/>
</dbReference>
<proteinExistence type="inferred from homology"/>
<dbReference type="InterPro" id="IPR019734">
    <property type="entry name" value="TPR_rpt"/>
</dbReference>
<organism evidence="4 5">
    <name type="scientific">Mucor circinelloides f. lusitanicus</name>
    <name type="common">Mucor racemosus var. lusitanicus</name>
    <dbReference type="NCBI Taxonomy" id="29924"/>
    <lineage>
        <taxon>Eukaryota</taxon>
        <taxon>Fungi</taxon>
        <taxon>Fungi incertae sedis</taxon>
        <taxon>Mucoromycota</taxon>
        <taxon>Mucoromycotina</taxon>
        <taxon>Mucoromycetes</taxon>
        <taxon>Mucorales</taxon>
        <taxon>Mucorineae</taxon>
        <taxon>Mucoraceae</taxon>
        <taxon>Mucor</taxon>
    </lineage>
</organism>
<evidence type="ECO:0000313" key="5">
    <source>
        <dbReference type="Proteomes" id="UP000469890"/>
    </source>
</evidence>
<dbReference type="PANTHER" id="PTHR23083">
    <property type="entry name" value="TETRATRICOPEPTIDE REPEAT PROTEIN, TPR"/>
    <property type="match status" value="1"/>
</dbReference>
<gene>
    <name evidence="4" type="ORF">FB192DRAFT_1271116</name>
</gene>
<dbReference type="AlphaFoldDB" id="A0A8H4F6K8"/>
<evidence type="ECO:0000256" key="1">
    <source>
        <dbReference type="ARBA" id="ARBA00002550"/>
    </source>
</evidence>
<dbReference type="Gene3D" id="1.25.40.10">
    <property type="entry name" value="Tetratricopeptide repeat domain"/>
    <property type="match status" value="3"/>
</dbReference>
<feature type="region of interest" description="Disordered" evidence="3">
    <location>
        <begin position="722"/>
        <end position="767"/>
    </location>
</feature>
<dbReference type="Pfam" id="PF13176">
    <property type="entry name" value="TPR_7"/>
    <property type="match status" value="1"/>
</dbReference>
<dbReference type="PANTHER" id="PTHR23083:SF464">
    <property type="entry name" value="TETRATRICOPEPTIDE REPEAT DOMAIN 7, ISOFORM A"/>
    <property type="match status" value="1"/>
</dbReference>
<comment type="similarity">
    <text evidence="2">Belongs to the YPP1 family.</text>
</comment>
<dbReference type="Pfam" id="PF14559">
    <property type="entry name" value="TPR_19"/>
    <property type="match status" value="1"/>
</dbReference>
<dbReference type="InterPro" id="IPR051722">
    <property type="entry name" value="Endocytosis_PI4K-reg_protein"/>
</dbReference>
<feature type="compositionally biased region" description="Acidic residues" evidence="3">
    <location>
        <begin position="389"/>
        <end position="400"/>
    </location>
</feature>
<dbReference type="InterPro" id="IPR011990">
    <property type="entry name" value="TPR-like_helical_dom_sf"/>
</dbReference>
<evidence type="ECO:0000256" key="2">
    <source>
        <dbReference type="ARBA" id="ARBA00038251"/>
    </source>
</evidence>
<reference evidence="4 5" key="1">
    <citation type="submission" date="2019-09" db="EMBL/GenBank/DDBJ databases">
        <authorList>
            <consortium name="DOE Joint Genome Institute"/>
            <person name="Mondo S.J."/>
            <person name="Navarro-Mendoza M.I."/>
            <person name="Perez-Arques C."/>
            <person name="Panchal S."/>
            <person name="Nicolas F.E."/>
            <person name="Ganguly P."/>
            <person name="Pangilinan J."/>
            <person name="Grigoriev I."/>
            <person name="Heitman J."/>
            <person name="Sanya K."/>
            <person name="Garre V."/>
        </authorList>
    </citation>
    <scope>NUCLEOTIDE SEQUENCE [LARGE SCALE GENOMIC DNA]</scope>
    <source>
        <strain evidence="4 5">MU402</strain>
    </source>
</reference>
<dbReference type="EMBL" id="JAAECE010000001">
    <property type="protein sequence ID" value="KAF1806690.1"/>
    <property type="molecule type" value="Genomic_DNA"/>
</dbReference>
<feature type="compositionally biased region" description="Low complexity" evidence="3">
    <location>
        <begin position="750"/>
        <end position="767"/>
    </location>
</feature>